<keyword evidence="1" id="KW-0812">Transmembrane</keyword>
<dbReference type="Proteomes" id="UP001174909">
    <property type="component" value="Unassembled WGS sequence"/>
</dbReference>
<feature type="transmembrane region" description="Helical" evidence="1">
    <location>
        <begin position="57"/>
        <end position="79"/>
    </location>
</feature>
<keyword evidence="1" id="KW-1133">Transmembrane helix</keyword>
<dbReference type="AlphaFoldDB" id="A0AA35XB62"/>
<evidence type="ECO:0000313" key="2">
    <source>
        <dbReference type="EMBL" id="CAI8051009.1"/>
    </source>
</evidence>
<comment type="caution">
    <text evidence="2">The sequence shown here is derived from an EMBL/GenBank/DDBJ whole genome shotgun (WGS) entry which is preliminary data.</text>
</comment>
<evidence type="ECO:0000313" key="3">
    <source>
        <dbReference type="Proteomes" id="UP001174909"/>
    </source>
</evidence>
<accession>A0AA35XB62</accession>
<reference evidence="2" key="1">
    <citation type="submission" date="2023-03" db="EMBL/GenBank/DDBJ databases">
        <authorList>
            <person name="Steffen K."/>
            <person name="Cardenas P."/>
        </authorList>
    </citation>
    <scope>NUCLEOTIDE SEQUENCE</scope>
</reference>
<feature type="transmembrane region" description="Helical" evidence="1">
    <location>
        <begin position="91"/>
        <end position="109"/>
    </location>
</feature>
<proteinExistence type="predicted"/>
<gene>
    <name evidence="2" type="ORF">GBAR_LOCUS27969</name>
</gene>
<keyword evidence="1" id="KW-0472">Membrane</keyword>
<sequence>MWHYLWPHIIYHSTFYLLKRIKLLVVVMVILGVLLMAPQLWVMSIYDYYVMYCPLPIYKLMVCSILLSLLSLAFSIYFLSKDHLSQSGRNVFHLFGLLDLVFETVFIYYTKRASVCVTTAAEMYIICYILSVCAVITTGQWKIEETCYILHDAFLTSKCKHVHIIISTIELLCVIQVQ</sequence>
<feature type="transmembrane region" description="Helical" evidence="1">
    <location>
        <begin position="121"/>
        <end position="141"/>
    </location>
</feature>
<evidence type="ECO:0000256" key="1">
    <source>
        <dbReference type="SAM" id="Phobius"/>
    </source>
</evidence>
<feature type="transmembrane region" description="Helical" evidence="1">
    <location>
        <begin position="21"/>
        <end position="45"/>
    </location>
</feature>
<name>A0AA35XB62_GEOBA</name>
<keyword evidence="3" id="KW-1185">Reference proteome</keyword>
<organism evidence="2 3">
    <name type="scientific">Geodia barretti</name>
    <name type="common">Barrett's horny sponge</name>
    <dbReference type="NCBI Taxonomy" id="519541"/>
    <lineage>
        <taxon>Eukaryota</taxon>
        <taxon>Metazoa</taxon>
        <taxon>Porifera</taxon>
        <taxon>Demospongiae</taxon>
        <taxon>Heteroscleromorpha</taxon>
        <taxon>Tetractinellida</taxon>
        <taxon>Astrophorina</taxon>
        <taxon>Geodiidae</taxon>
        <taxon>Geodia</taxon>
    </lineage>
</organism>
<protein>
    <submittedName>
        <fullName evidence="2">Uncharacterized protein</fullName>
    </submittedName>
</protein>
<dbReference type="EMBL" id="CASHTH010003894">
    <property type="protein sequence ID" value="CAI8051009.1"/>
    <property type="molecule type" value="Genomic_DNA"/>
</dbReference>